<dbReference type="OrthoDB" id="1922977at2759"/>
<feature type="compositionally biased region" description="Polar residues" evidence="1">
    <location>
        <begin position="176"/>
        <end position="188"/>
    </location>
</feature>
<sequence length="1199" mass="126764">MSSQRPAFYFGGPAPNQQPPPPQNHAPAPPLTNGTPVVPNQPQQMAFQQNAGLPGVDLSALNINISAAELMTIARLLQSGQLTLPPPGPGAYSIPAVGPPPAPVPASAVTPQASAPLNGGDVGVNMDREEGELEDDEGAQSTHALYGSSVPDSSVQAHVTQVNSTQAAPSRPHPAQPTSIIRNGQSSDGGHVADHPAKVVESRNAPASAPVTDVAPPSIAVKAFVLELHRVGYGFEDLAREVGNTPSLRNLYQQIGLPLPSQSGEPSASAKQSIAPRVAFNGAVNTAVPGTQAKAQLPTPGRPQIAVKTIANTTAAAKPDRASYLAKLQAAKNKKSEPVLESPTTNHVQSPTTPAAVRPPSQHASATTETLQHAAGKQSAIPQSAGASASQAPASQVVDSSRTNGAARTTRVTFDTELVRQRLAKLQAERAAAHNAQKLSSDASMPETTSWRAEGTLHQTQSQPHATVMPALPTVTRSSPVVVDRETTHQLPPRTSAAASPSIARGSGLPGLFTTRTPVQQESSPVRLPVELPRTQVPAQAQDVAAAAAVPTQSPAKSPAPLNQLRPRPVSGQQAPWGGPSAPKRPFGENGMQHEAFIIETSSDEDDGSEMDTDDSTGQQSPGSESKSLPARPIGLLPDFPPAKVDPQRAVSTPGTPSIDLKRKLEELQVAKKRLEELKRRKVNGKPTASTQAPSTQSPGAALTARSSMSLSDAATPAAEMGQQSPSIAPFSSKQQEKEALRKRLQELEDSLGRKLPATSNVPLPTSETTAHSAPDQSEEQTMVATDEDDDDDGDLYEPETLDSFADEQSSGPRVNVEAEESGDEEGESYEPAAFGATGGTDTRLQISSDSGRIGSQATTHSVTSNPDAASSQLAAEMDAAMANAVGPNTGMNNGQLENIKLAQQESDAIEVAPDAGRGGNGTEDREVLDDDSDEDMYEPSTAHAPQQPIAGDRTHPVETEQDRDEHDDDNNEAMDISSDDSDSDSNSSDDQSSEDYEPEENPAQASSDRPESMSAAQDHGGDVVPKADPVRPSTEDDVAHELQSAADQHVAVVENAPASGYYKPYTSMLTRFKEYRYHPDFIENVPGGHKSLTYSNNIDHEKPICPFEIGGRCNDKDCQFQHFKTMALSDNDLLREIGTRKIPAKGAEEEKAWRDGLTAVVKELRSTNRGKDVAVIAQRIAEYRRDFIGDPTKTLMLD</sequence>
<gene>
    <name evidence="3" type="ORF">RCC_10900</name>
</gene>
<feature type="unsure residue" description="D or N" evidence="3">
    <location>
        <position position="237"/>
    </location>
</feature>
<feature type="compositionally biased region" description="Polar residues" evidence="1">
    <location>
        <begin position="722"/>
        <end position="734"/>
    </location>
</feature>
<feature type="compositionally biased region" description="Acidic residues" evidence="1">
    <location>
        <begin position="927"/>
        <end position="938"/>
    </location>
</feature>
<dbReference type="STRING" id="112498.A0A2D3VKR6"/>
<feature type="compositionally biased region" description="Low complexity" evidence="1">
    <location>
        <begin position="378"/>
        <end position="401"/>
    </location>
</feature>
<feature type="compositionally biased region" description="Polar residues" evidence="1">
    <location>
        <begin position="362"/>
        <end position="371"/>
    </location>
</feature>
<feature type="compositionally biased region" description="Basic and acidic residues" evidence="1">
    <location>
        <begin position="953"/>
        <end position="965"/>
    </location>
</feature>
<feature type="compositionally biased region" description="Pro residues" evidence="1">
    <location>
        <begin position="16"/>
        <end position="30"/>
    </location>
</feature>
<feature type="region of interest" description="Disordered" evidence="1">
    <location>
        <begin position="103"/>
        <end position="194"/>
    </location>
</feature>
<evidence type="ECO:0000313" key="3">
    <source>
        <dbReference type="EMBL" id="CZT25171.1"/>
    </source>
</evidence>
<evidence type="ECO:0000313" key="4">
    <source>
        <dbReference type="Proteomes" id="UP000225277"/>
    </source>
</evidence>
<dbReference type="Proteomes" id="UP000225277">
    <property type="component" value="Unassembled WGS sequence"/>
</dbReference>
<feature type="compositionally biased region" description="Acidic residues" evidence="1">
    <location>
        <begin position="966"/>
        <end position="984"/>
    </location>
</feature>
<feature type="compositionally biased region" description="Low complexity" evidence="1">
    <location>
        <begin position="105"/>
        <end position="116"/>
    </location>
</feature>
<proteinExistence type="predicted"/>
<dbReference type="PANTHER" id="PTHR21563:SF3">
    <property type="entry name" value="ZINC FINGER C3H1 DOMAIN-CONTAINING PROTEIN"/>
    <property type="match status" value="1"/>
</dbReference>
<feature type="domain" description="Putative zinc-finger" evidence="2">
    <location>
        <begin position="1105"/>
        <end position="1125"/>
    </location>
</feature>
<feature type="compositionally biased region" description="Basic and acidic residues" evidence="1">
    <location>
        <begin position="735"/>
        <end position="753"/>
    </location>
</feature>
<feature type="compositionally biased region" description="Basic and acidic residues" evidence="1">
    <location>
        <begin position="660"/>
        <end position="679"/>
    </location>
</feature>
<dbReference type="GO" id="GO:0005634">
    <property type="term" value="C:nucleus"/>
    <property type="evidence" value="ECO:0007669"/>
    <property type="project" value="TreeGrafter"/>
</dbReference>
<dbReference type="Pfam" id="PF10650">
    <property type="entry name" value="zf-C3H1"/>
    <property type="match status" value="1"/>
</dbReference>
<feature type="compositionally biased region" description="Acidic residues" evidence="1">
    <location>
        <begin position="818"/>
        <end position="829"/>
    </location>
</feature>
<dbReference type="GO" id="GO:0000178">
    <property type="term" value="C:exosome (RNase complex)"/>
    <property type="evidence" value="ECO:0007669"/>
    <property type="project" value="TreeGrafter"/>
</dbReference>
<evidence type="ECO:0000259" key="2">
    <source>
        <dbReference type="Pfam" id="PF10650"/>
    </source>
</evidence>
<evidence type="ECO:0000256" key="1">
    <source>
        <dbReference type="SAM" id="MobiDB-lite"/>
    </source>
</evidence>
<protein>
    <recommendedName>
        <fullName evidence="2">Putative zinc-finger domain-containing protein</fullName>
    </recommendedName>
</protein>
<feature type="compositionally biased region" description="Polar residues" evidence="1">
    <location>
        <begin position="150"/>
        <end position="168"/>
    </location>
</feature>
<dbReference type="EMBL" id="FJUY01000025">
    <property type="protein sequence ID" value="CZT25171.1"/>
    <property type="molecule type" value="Genomic_DNA"/>
</dbReference>
<accession>A0A2D3VKR6</accession>
<feature type="compositionally biased region" description="Acidic residues" evidence="1">
    <location>
        <begin position="129"/>
        <end position="138"/>
    </location>
</feature>
<name>A0A2D3VKR6_9PEZI</name>
<feature type="compositionally biased region" description="Polar residues" evidence="1">
    <location>
        <begin position="437"/>
        <end position="465"/>
    </location>
</feature>
<keyword evidence="4" id="KW-1185">Reference proteome</keyword>
<dbReference type="PANTHER" id="PTHR21563">
    <property type="entry name" value="ZINC FINGER C3H1 DOMAIN-CONTAINING PROTEIN"/>
    <property type="match status" value="1"/>
</dbReference>
<dbReference type="InterPro" id="IPR039278">
    <property type="entry name" value="Red1"/>
</dbReference>
<feature type="compositionally biased region" description="Polar residues" evidence="1">
    <location>
        <begin position="890"/>
        <end position="907"/>
    </location>
</feature>
<feature type="compositionally biased region" description="Acidic residues" evidence="1">
    <location>
        <begin position="786"/>
        <end position="801"/>
    </location>
</feature>
<feature type="region of interest" description="Disordered" evidence="1">
    <location>
        <begin position="429"/>
        <end position="526"/>
    </location>
</feature>
<feature type="compositionally biased region" description="Polar residues" evidence="1">
    <location>
        <begin position="32"/>
        <end position="44"/>
    </location>
</feature>
<feature type="compositionally biased region" description="Polar residues" evidence="1">
    <location>
        <begin position="514"/>
        <end position="524"/>
    </location>
</feature>
<feature type="region of interest" description="Disordered" evidence="1">
    <location>
        <begin position="328"/>
        <end position="409"/>
    </location>
</feature>
<feature type="compositionally biased region" description="Low complexity" evidence="1">
    <location>
        <begin position="875"/>
        <end position="885"/>
    </location>
</feature>
<feature type="compositionally biased region" description="Polar residues" evidence="1">
    <location>
        <begin position="342"/>
        <end position="353"/>
    </location>
</feature>
<feature type="compositionally biased region" description="Low complexity" evidence="1">
    <location>
        <begin position="542"/>
        <end position="556"/>
    </location>
</feature>
<feature type="compositionally biased region" description="Acidic residues" evidence="1">
    <location>
        <begin position="602"/>
        <end position="615"/>
    </location>
</feature>
<feature type="region of interest" description="Disordered" evidence="1">
    <location>
        <begin position="542"/>
        <end position="1044"/>
    </location>
</feature>
<feature type="compositionally biased region" description="Polar residues" evidence="1">
    <location>
        <begin position="687"/>
        <end position="713"/>
    </location>
</feature>
<feature type="compositionally biased region" description="Acidic residues" evidence="1">
    <location>
        <begin position="992"/>
        <end position="1001"/>
    </location>
</feature>
<feature type="region of interest" description="Disordered" evidence="1">
    <location>
        <begin position="1"/>
        <end position="44"/>
    </location>
</feature>
<reference evidence="3 4" key="1">
    <citation type="submission" date="2016-03" db="EMBL/GenBank/DDBJ databases">
        <authorList>
            <person name="Ploux O."/>
        </authorList>
    </citation>
    <scope>NUCLEOTIDE SEQUENCE [LARGE SCALE GENOMIC DNA]</scope>
    <source>
        <strain evidence="3 4">URUG2</strain>
    </source>
</reference>
<dbReference type="InterPro" id="IPR019607">
    <property type="entry name" value="Putative_zinc-finger_domain"/>
</dbReference>
<dbReference type="AlphaFoldDB" id="A0A2D3VKR6"/>
<feature type="compositionally biased region" description="Polar residues" evidence="1">
    <location>
        <begin position="840"/>
        <end position="874"/>
    </location>
</feature>
<feature type="compositionally biased region" description="Polar residues" evidence="1">
    <location>
        <begin position="758"/>
        <end position="784"/>
    </location>
</feature>
<organism evidence="3 4">
    <name type="scientific">Ramularia collo-cygni</name>
    <dbReference type="NCBI Taxonomy" id="112498"/>
    <lineage>
        <taxon>Eukaryota</taxon>
        <taxon>Fungi</taxon>
        <taxon>Dikarya</taxon>
        <taxon>Ascomycota</taxon>
        <taxon>Pezizomycotina</taxon>
        <taxon>Dothideomycetes</taxon>
        <taxon>Dothideomycetidae</taxon>
        <taxon>Mycosphaerellales</taxon>
        <taxon>Mycosphaerellaceae</taxon>
        <taxon>Ramularia</taxon>
    </lineage>
</organism>